<dbReference type="PROSITE" id="PS51257">
    <property type="entry name" value="PROKAR_LIPOPROTEIN"/>
    <property type="match status" value="1"/>
</dbReference>
<gene>
    <name evidence="1" type="ORF">DR864_08365</name>
</gene>
<evidence type="ECO:0000313" key="1">
    <source>
        <dbReference type="EMBL" id="AXE17748.1"/>
    </source>
</evidence>
<reference evidence="1 2" key="1">
    <citation type="submission" date="2018-07" db="EMBL/GenBank/DDBJ databases">
        <title>Genome sequencing of Runella.</title>
        <authorList>
            <person name="Baek M.-G."/>
            <person name="Yi H."/>
        </authorList>
    </citation>
    <scope>NUCLEOTIDE SEQUENCE [LARGE SCALE GENOMIC DNA]</scope>
    <source>
        <strain evidence="1 2">HYN0085</strain>
    </source>
</reference>
<sequence length="227" mass="25949">MKKNYWLLIGLTLLAGCTSSGPTPQESDYRFFPLETGRFVEYQVQETSYALSKPPVQITYFLKEVCGPELKGRMGQTQYQINRFRRNTTAQNWSPDSVWMAYRLPDRAVKVENNLPLLKMIFPLFDGLTWNVNQYNTLPPQTCKARLSNLPFTINSLSFPTNLEIVQQKDSSLVSLVNFTERYAPNVGLIYKVSTTLQYCQNANCIGKGIVEFGNRKTLTIKAYGQE</sequence>
<dbReference type="AlphaFoldDB" id="A0A344TGH7"/>
<accession>A0A344TGH7</accession>
<evidence type="ECO:0008006" key="3">
    <source>
        <dbReference type="Google" id="ProtNLM"/>
    </source>
</evidence>
<organism evidence="1 2">
    <name type="scientific">Runella rosea</name>
    <dbReference type="NCBI Taxonomy" id="2259595"/>
    <lineage>
        <taxon>Bacteria</taxon>
        <taxon>Pseudomonadati</taxon>
        <taxon>Bacteroidota</taxon>
        <taxon>Cytophagia</taxon>
        <taxon>Cytophagales</taxon>
        <taxon>Spirosomataceae</taxon>
        <taxon>Runella</taxon>
    </lineage>
</organism>
<name>A0A344TGH7_9BACT</name>
<dbReference type="RefSeq" id="WP_114066533.1">
    <property type="nucleotide sequence ID" value="NZ_CP030850.1"/>
</dbReference>
<evidence type="ECO:0000313" key="2">
    <source>
        <dbReference type="Proteomes" id="UP000251993"/>
    </source>
</evidence>
<dbReference type="Proteomes" id="UP000251993">
    <property type="component" value="Chromosome"/>
</dbReference>
<dbReference type="KEGG" id="run:DR864_08365"/>
<dbReference type="OrthoDB" id="1467525at2"/>
<dbReference type="EMBL" id="CP030850">
    <property type="protein sequence ID" value="AXE17748.1"/>
    <property type="molecule type" value="Genomic_DNA"/>
</dbReference>
<protein>
    <recommendedName>
        <fullName evidence="3">Lipoprotein</fullName>
    </recommendedName>
</protein>
<keyword evidence="2" id="KW-1185">Reference proteome</keyword>
<proteinExistence type="predicted"/>